<evidence type="ECO:0000256" key="2">
    <source>
        <dbReference type="SAM" id="SignalP"/>
    </source>
</evidence>
<keyword evidence="1" id="KW-0812">Transmembrane</keyword>
<name>A0A1H9FDS2_9RHOB</name>
<feature type="transmembrane region" description="Helical" evidence="1">
    <location>
        <begin position="139"/>
        <end position="162"/>
    </location>
</feature>
<dbReference type="Proteomes" id="UP000198634">
    <property type="component" value="Unassembled WGS sequence"/>
</dbReference>
<evidence type="ECO:0000313" key="3">
    <source>
        <dbReference type="EMBL" id="SEQ36064.1"/>
    </source>
</evidence>
<dbReference type="Pfam" id="PF04955">
    <property type="entry name" value="HupE_UreJ"/>
    <property type="match status" value="1"/>
</dbReference>
<gene>
    <name evidence="3" type="ORF">SAMN04488092_10654</name>
</gene>
<dbReference type="STRING" id="657014.SAMN04488092_10654"/>
<feature type="chain" id="PRO_5009300911" evidence="2">
    <location>
        <begin position="19"/>
        <end position="186"/>
    </location>
</feature>
<feature type="transmembrane region" description="Helical" evidence="1">
    <location>
        <begin position="83"/>
        <end position="103"/>
    </location>
</feature>
<accession>A0A1H9FDS2</accession>
<protein>
    <submittedName>
        <fullName evidence="3">Urease accessory protein</fullName>
    </submittedName>
</protein>
<feature type="signal peptide" evidence="2">
    <location>
        <begin position="1"/>
        <end position="18"/>
    </location>
</feature>
<dbReference type="EMBL" id="FOEP01000006">
    <property type="protein sequence ID" value="SEQ36064.1"/>
    <property type="molecule type" value="Genomic_DNA"/>
</dbReference>
<dbReference type="AlphaFoldDB" id="A0A1H9FDS2"/>
<reference evidence="3 4" key="1">
    <citation type="submission" date="2016-10" db="EMBL/GenBank/DDBJ databases">
        <authorList>
            <person name="de Groot N.N."/>
        </authorList>
    </citation>
    <scope>NUCLEOTIDE SEQUENCE [LARGE SCALE GENOMIC DNA]</scope>
    <source>
        <strain evidence="3 4">DSM 22007</strain>
    </source>
</reference>
<feature type="transmembrane region" description="Helical" evidence="1">
    <location>
        <begin position="34"/>
        <end position="52"/>
    </location>
</feature>
<dbReference type="OrthoDB" id="9808192at2"/>
<keyword evidence="2" id="KW-0732">Signal</keyword>
<organism evidence="3 4">
    <name type="scientific">Thalassovita taeanensis</name>
    <dbReference type="NCBI Taxonomy" id="657014"/>
    <lineage>
        <taxon>Bacteria</taxon>
        <taxon>Pseudomonadati</taxon>
        <taxon>Pseudomonadota</taxon>
        <taxon>Alphaproteobacteria</taxon>
        <taxon>Rhodobacterales</taxon>
        <taxon>Roseobacteraceae</taxon>
        <taxon>Thalassovita</taxon>
    </lineage>
</organism>
<keyword evidence="1" id="KW-0472">Membrane</keyword>
<keyword evidence="1" id="KW-1133">Transmembrane helix</keyword>
<dbReference type="RefSeq" id="WP_090269763.1">
    <property type="nucleotide sequence ID" value="NZ_FOEP01000006.1"/>
</dbReference>
<dbReference type="InterPro" id="IPR007038">
    <property type="entry name" value="HupE_UreJ"/>
</dbReference>
<evidence type="ECO:0000256" key="1">
    <source>
        <dbReference type="SAM" id="Phobius"/>
    </source>
</evidence>
<feature type="transmembrane region" description="Helical" evidence="1">
    <location>
        <begin position="110"/>
        <end position="127"/>
    </location>
</feature>
<evidence type="ECO:0000313" key="4">
    <source>
        <dbReference type="Proteomes" id="UP000198634"/>
    </source>
</evidence>
<feature type="transmembrane region" description="Helical" evidence="1">
    <location>
        <begin position="59"/>
        <end position="77"/>
    </location>
</feature>
<sequence length="186" mass="18338">MKPIFTIFAIFAASPALAHLDPGAHGSVAAGLSHPLFGADHILAMLVVGLWAAQIGGRAVWSVPAGFVGTMLAGFALSLTGVVLPMVEPMILASSVALGLLVAMAVRPDAWLATGVVALFALFHGYAHGAELGGADAAAFGTGFALATAGLHGLGIGIGLLVRNAGLTLRILGGGTAIAGLALTLA</sequence>
<proteinExistence type="predicted"/>
<dbReference type="PIRSF" id="PIRSF016919">
    <property type="entry name" value="HupE_UreJ"/>
    <property type="match status" value="1"/>
</dbReference>
<keyword evidence="4" id="KW-1185">Reference proteome</keyword>